<proteinExistence type="predicted"/>
<reference evidence="2 3" key="1">
    <citation type="submission" date="2024-04" db="EMBL/GenBank/DDBJ databases">
        <title>Screening of coral probiotics and analysis of their probiotic properties.</title>
        <authorList>
            <person name="Wang S."/>
        </authorList>
    </citation>
    <scope>NUCLEOTIDE SEQUENCE [LARGE SCALE GENOMIC DNA]</scope>
    <source>
        <strain evidence="2 3">GXU-Z9</strain>
    </source>
</reference>
<dbReference type="RefSeq" id="WP_009332136.1">
    <property type="nucleotide sequence ID" value="NZ_CP151651.1"/>
</dbReference>
<gene>
    <name evidence="2" type="ORF">AADC60_25495</name>
</gene>
<keyword evidence="1" id="KW-1133">Transmembrane helix</keyword>
<organism evidence="2 3">
    <name type="scientific">Cytobacillus pseudoceanisediminis</name>
    <dbReference type="NCBI Taxonomy" id="3051614"/>
    <lineage>
        <taxon>Bacteria</taxon>
        <taxon>Bacillati</taxon>
        <taxon>Bacillota</taxon>
        <taxon>Bacilli</taxon>
        <taxon>Bacillales</taxon>
        <taxon>Bacillaceae</taxon>
        <taxon>Cytobacillus</taxon>
    </lineage>
</organism>
<keyword evidence="1" id="KW-0472">Membrane</keyword>
<evidence type="ECO:0000256" key="1">
    <source>
        <dbReference type="SAM" id="Phobius"/>
    </source>
</evidence>
<evidence type="ECO:0000313" key="3">
    <source>
        <dbReference type="Proteomes" id="UP001472074"/>
    </source>
</evidence>
<protein>
    <submittedName>
        <fullName evidence="2">Uncharacterized protein</fullName>
    </submittedName>
</protein>
<evidence type="ECO:0000313" key="2">
    <source>
        <dbReference type="EMBL" id="WZP07364.1"/>
    </source>
</evidence>
<dbReference type="EMBL" id="CP151651">
    <property type="protein sequence ID" value="WZP07364.1"/>
    <property type="molecule type" value="Genomic_DNA"/>
</dbReference>
<feature type="transmembrane region" description="Helical" evidence="1">
    <location>
        <begin position="31"/>
        <end position="48"/>
    </location>
</feature>
<name>A0ABZ2ZIT6_9BACI</name>
<dbReference type="Proteomes" id="UP001472074">
    <property type="component" value="Chromosome"/>
</dbReference>
<keyword evidence="3" id="KW-1185">Reference proteome</keyword>
<sequence length="51" mass="5721">MLKERLPLIGALCLLILTITNFTAPNESITGIVGIVLFIFVLILYFISRKK</sequence>
<keyword evidence="1" id="KW-0812">Transmembrane</keyword>
<accession>A0ABZ2ZIT6</accession>